<organism evidence="1 2">
    <name type="scientific">Pseudonocardia lutea</name>
    <dbReference type="NCBI Taxonomy" id="2172015"/>
    <lineage>
        <taxon>Bacteria</taxon>
        <taxon>Bacillati</taxon>
        <taxon>Actinomycetota</taxon>
        <taxon>Actinomycetes</taxon>
        <taxon>Pseudonocardiales</taxon>
        <taxon>Pseudonocardiaceae</taxon>
        <taxon>Pseudonocardia</taxon>
    </lineage>
</organism>
<comment type="caution">
    <text evidence="1">The sequence shown here is derived from an EMBL/GenBank/DDBJ whole genome shotgun (WGS) entry which is preliminary data.</text>
</comment>
<dbReference type="EMBL" id="JBHSQK010000044">
    <property type="protein sequence ID" value="MFC5950235.1"/>
    <property type="molecule type" value="Genomic_DNA"/>
</dbReference>
<accession>A0ABW1IAX5</accession>
<dbReference type="RefSeq" id="WP_379567364.1">
    <property type="nucleotide sequence ID" value="NZ_JBHSQK010000044.1"/>
</dbReference>
<evidence type="ECO:0008006" key="3">
    <source>
        <dbReference type="Google" id="ProtNLM"/>
    </source>
</evidence>
<keyword evidence="2" id="KW-1185">Reference proteome</keyword>
<proteinExistence type="predicted"/>
<name>A0ABW1IAX5_9PSEU</name>
<reference evidence="2" key="1">
    <citation type="journal article" date="2019" name="Int. J. Syst. Evol. Microbiol.">
        <title>The Global Catalogue of Microorganisms (GCM) 10K type strain sequencing project: providing services to taxonomists for standard genome sequencing and annotation.</title>
        <authorList>
            <consortium name="The Broad Institute Genomics Platform"/>
            <consortium name="The Broad Institute Genome Sequencing Center for Infectious Disease"/>
            <person name="Wu L."/>
            <person name="Ma J."/>
        </authorList>
    </citation>
    <scope>NUCLEOTIDE SEQUENCE [LARGE SCALE GENOMIC DNA]</scope>
    <source>
        <strain evidence="2">CGMCC 4.7397</strain>
    </source>
</reference>
<evidence type="ECO:0000313" key="1">
    <source>
        <dbReference type="EMBL" id="MFC5950235.1"/>
    </source>
</evidence>
<protein>
    <recommendedName>
        <fullName evidence="3">FecR N-terminal domain-containing protein</fullName>
    </recommendedName>
</protein>
<evidence type="ECO:0000313" key="2">
    <source>
        <dbReference type="Proteomes" id="UP001596119"/>
    </source>
</evidence>
<sequence length="63" mass="7099">MAEVKQATDWVEQLVELHVLAENGDAEAARRAADWVAEDPAAHALWTSVERDCDRLRRPESRG</sequence>
<dbReference type="Proteomes" id="UP001596119">
    <property type="component" value="Unassembled WGS sequence"/>
</dbReference>
<gene>
    <name evidence="1" type="ORF">ACFQH9_18360</name>
</gene>